<organism evidence="4">
    <name type="scientific">Scylla olivacea</name>
    <name type="common">Orange mud crab</name>
    <name type="synonym">Cancer olivacea</name>
    <dbReference type="NCBI Taxonomy" id="85551"/>
    <lineage>
        <taxon>Eukaryota</taxon>
        <taxon>Metazoa</taxon>
        <taxon>Ecdysozoa</taxon>
        <taxon>Arthropoda</taxon>
        <taxon>Crustacea</taxon>
        <taxon>Multicrustacea</taxon>
        <taxon>Malacostraca</taxon>
        <taxon>Eumalacostraca</taxon>
        <taxon>Eucarida</taxon>
        <taxon>Decapoda</taxon>
        <taxon>Pleocyemata</taxon>
        <taxon>Brachyura</taxon>
        <taxon>Eubrachyura</taxon>
        <taxon>Portunoidea</taxon>
        <taxon>Portunidae</taxon>
        <taxon>Portuninae</taxon>
        <taxon>Scylla</taxon>
    </lineage>
</organism>
<dbReference type="Pfam" id="PF07890">
    <property type="entry name" value="Rrp15p"/>
    <property type="match status" value="1"/>
</dbReference>
<reference evidence="4" key="1">
    <citation type="submission" date="2015-09" db="EMBL/GenBank/DDBJ databases">
        <title>Scylla olivacea transcriptome.</title>
        <authorList>
            <person name="Ikhwanuddin M."/>
        </authorList>
    </citation>
    <scope>NUCLEOTIDE SEQUENCE</scope>
</reference>
<comment type="similarity">
    <text evidence="1">Belongs to the RRP15 family.</text>
</comment>
<feature type="compositionally biased region" description="Basic and acidic residues" evidence="3">
    <location>
        <begin position="243"/>
        <end position="264"/>
    </location>
</feature>
<sequence>MCACTPLAISRNVVSLKRREWALEDGANPSLEASVMAISSGSVLKRPKVVEESHTSDSDDDQSEEKEEQELESGDVEIKEEVEDDYLNESNYEGESFTAFSTDDNFTEIKEEEESEENEAESSINATKSLEHKTKRTKKVKIKEAEPDSDDSDDMDDDFEDGESEEDNFGDDESEKEGEDGEDSKKSGSGLADMMAKILGTKKSGDVILSKAKTDMEVKKSMKAKQEDTFEIVDSSGQIKTEPMVDKIKEEEEEDKKPPVSQHERDLYRKLWEEKFHKKPSITEDREKERKLRVLATQGVVQLFSAIEKHRTMMQVKLSQCRSIMGREKVLESTGKEAFLDILKQQGKRVKETEPEGKVKEEDGIVKEEVKDELLDLQPPMKKKPKWNVLSDNFYKEPTLHGWDQESNDGDD</sequence>
<dbReference type="GO" id="GO:0000460">
    <property type="term" value="P:maturation of 5.8S rRNA"/>
    <property type="evidence" value="ECO:0007669"/>
    <property type="project" value="TreeGrafter"/>
</dbReference>
<name>A0A0P4WB00_SCYOL</name>
<evidence type="ECO:0000256" key="2">
    <source>
        <dbReference type="ARBA" id="ARBA00017475"/>
    </source>
</evidence>
<dbReference type="PANTHER" id="PTHR13245">
    <property type="entry name" value="RRP15-LIKE PROTEIN"/>
    <property type="match status" value="1"/>
</dbReference>
<feature type="compositionally biased region" description="Acidic residues" evidence="3">
    <location>
        <begin position="110"/>
        <end position="120"/>
    </location>
</feature>
<feature type="compositionally biased region" description="Basic and acidic residues" evidence="3">
    <location>
        <begin position="48"/>
        <end position="57"/>
    </location>
</feature>
<dbReference type="EMBL" id="GDRN01056533">
    <property type="protein sequence ID" value="JAI65809.1"/>
    <property type="molecule type" value="Transcribed_RNA"/>
</dbReference>
<protein>
    <recommendedName>
        <fullName evidence="2">RRP15-like protein</fullName>
    </recommendedName>
</protein>
<evidence type="ECO:0000256" key="1">
    <source>
        <dbReference type="ARBA" id="ARBA00007462"/>
    </source>
</evidence>
<evidence type="ECO:0000313" key="4">
    <source>
        <dbReference type="EMBL" id="JAI65809.1"/>
    </source>
</evidence>
<feature type="compositionally biased region" description="Polar residues" evidence="3">
    <location>
        <begin position="88"/>
        <end position="104"/>
    </location>
</feature>
<feature type="compositionally biased region" description="Acidic residues" evidence="3">
    <location>
        <begin position="147"/>
        <end position="182"/>
    </location>
</feature>
<accession>A0A0P4WB00</accession>
<dbReference type="GO" id="GO:0030687">
    <property type="term" value="C:preribosome, large subunit precursor"/>
    <property type="evidence" value="ECO:0007669"/>
    <property type="project" value="TreeGrafter"/>
</dbReference>
<feature type="region of interest" description="Disordered" evidence="3">
    <location>
        <begin position="229"/>
        <end position="264"/>
    </location>
</feature>
<feature type="compositionally biased region" description="Acidic residues" evidence="3">
    <location>
        <begin position="58"/>
        <end position="87"/>
    </location>
</feature>
<evidence type="ECO:0000256" key="3">
    <source>
        <dbReference type="SAM" id="MobiDB-lite"/>
    </source>
</evidence>
<proteinExistence type="inferred from homology"/>
<dbReference type="GO" id="GO:0000470">
    <property type="term" value="P:maturation of LSU-rRNA"/>
    <property type="evidence" value="ECO:0007669"/>
    <property type="project" value="TreeGrafter"/>
</dbReference>
<dbReference type="AlphaFoldDB" id="A0A0P4WB00"/>
<dbReference type="InterPro" id="IPR012459">
    <property type="entry name" value="Rrp15"/>
</dbReference>
<dbReference type="PANTHER" id="PTHR13245:SF14">
    <property type="entry name" value="RRP15-LIKE PROTEIN"/>
    <property type="match status" value="1"/>
</dbReference>
<feature type="region of interest" description="Disordered" evidence="3">
    <location>
        <begin position="42"/>
        <end position="193"/>
    </location>
</feature>